<evidence type="ECO:0000313" key="3">
    <source>
        <dbReference type="Proteomes" id="UP000654482"/>
    </source>
</evidence>
<organism evidence="2 3">
    <name type="scientific">Lusitaniella coriacea LEGE 07157</name>
    <dbReference type="NCBI Taxonomy" id="945747"/>
    <lineage>
        <taxon>Bacteria</taxon>
        <taxon>Bacillati</taxon>
        <taxon>Cyanobacteriota</taxon>
        <taxon>Cyanophyceae</taxon>
        <taxon>Spirulinales</taxon>
        <taxon>Lusitaniellaceae</taxon>
        <taxon>Lusitaniella</taxon>
    </lineage>
</organism>
<dbReference type="EMBL" id="JADEWZ010000006">
    <property type="protein sequence ID" value="MBE9115412.1"/>
    <property type="molecule type" value="Genomic_DNA"/>
</dbReference>
<protein>
    <submittedName>
        <fullName evidence="2">AIPR family protein</fullName>
    </submittedName>
</protein>
<dbReference type="AlphaFoldDB" id="A0A8J7B3X2"/>
<dbReference type="RefSeq" id="WP_194028497.1">
    <property type="nucleotide sequence ID" value="NZ_JADEWZ010000006.1"/>
</dbReference>
<dbReference type="Proteomes" id="UP000654482">
    <property type="component" value="Unassembled WGS sequence"/>
</dbReference>
<accession>A0A8J7B3X2</accession>
<keyword evidence="3" id="KW-1185">Reference proteome</keyword>
<sequence>MSKHTFDWIERQVCDIASERSVQPDRAFAVWCMQFIYPGFDLDEALIRTDTLRGYGGGDGGLDGWYKNEDIREFHLWQCKWSESFGKVFDKKPALELKNALEELLSLERASQYGDKFVEVATSLQLAMEHDYQIILNIGLLGSMKENSISQFNKTICDFAREKELKISCEVWDLEKFQQEYEEHHPSSETLEGQSFKFKLKSSQIIHMDFDDATLPQGWEVVVASLQGISLGKLAQQLASKLFGLNVRFALGANKRIKSIWESLVDPTDSQYFWLYNNGLTILCDDFKITNDSNGIPNAIIIENPQVVNGCQTVTAFKKCTGKYTDKPSVLARIIKPPSNSEGKKKSLLIAEKTNSQNPVLSRDLRSNDTVQKRLRKSFDQLNPPWFYERKRGEWGTLKTPEKNKYKDNTGEIRGSHRRLDMEYLGQAWRMLEGFPSVAITQKRELFDNEEIYSKVFSPRRNPEQFLFASRLRTKYEEFWHGKNFEGIRSTCGNYLTDSMLRRMMNAKGQVVSHSVALTCKALKKGKSWELSDAKIGLKLIDNFESKLLPWNRILAKAFHEMLQALDNDEEAVGFKKTLEKSDGNALKTLWSSIEATASILSFSDEKLNLPRDILLREEN</sequence>
<comment type="caution">
    <text evidence="2">The sequence shown here is derived from an EMBL/GenBank/DDBJ whole genome shotgun (WGS) entry which is preliminary data.</text>
</comment>
<feature type="domain" description="Abortive phage infection protein C-terminal" evidence="1">
    <location>
        <begin position="245"/>
        <end position="526"/>
    </location>
</feature>
<reference evidence="2" key="1">
    <citation type="submission" date="2020-10" db="EMBL/GenBank/DDBJ databases">
        <authorList>
            <person name="Castelo-Branco R."/>
            <person name="Eusebio N."/>
            <person name="Adriana R."/>
            <person name="Vieira A."/>
            <person name="Brugerolle De Fraissinette N."/>
            <person name="Rezende De Castro R."/>
            <person name="Schneider M.P."/>
            <person name="Vasconcelos V."/>
            <person name="Leao P.N."/>
        </authorList>
    </citation>
    <scope>NUCLEOTIDE SEQUENCE</scope>
    <source>
        <strain evidence="2">LEGE 07157</strain>
    </source>
</reference>
<evidence type="ECO:0000259" key="1">
    <source>
        <dbReference type="Pfam" id="PF10592"/>
    </source>
</evidence>
<proteinExistence type="predicted"/>
<name>A0A8J7B3X2_9CYAN</name>
<evidence type="ECO:0000313" key="2">
    <source>
        <dbReference type="EMBL" id="MBE9115412.1"/>
    </source>
</evidence>
<gene>
    <name evidence="2" type="ORF">IQ249_05810</name>
</gene>
<dbReference type="Pfam" id="PF10592">
    <property type="entry name" value="AIPR"/>
    <property type="match status" value="1"/>
</dbReference>
<dbReference type="InterPro" id="IPR018891">
    <property type="entry name" value="AIPR_C"/>
</dbReference>